<dbReference type="InterPro" id="IPR011990">
    <property type="entry name" value="TPR-like_helical_dom_sf"/>
</dbReference>
<name>A0ABM1BAS9_LIMPO</name>
<evidence type="ECO:0000313" key="2">
    <source>
        <dbReference type="RefSeq" id="XP_013778271.1"/>
    </source>
</evidence>
<sequence length="123" mass="14536">MKLPAFVLAFQNVSQGNVGEFILFKCSSYSETHISRRWLYVREIPDKNYIVTLEAPFMKMKEIHLEPEKLNFLDNRLAEAKKEEGNALYKKEKYREAIPFYSEAIARDMVCKTFKTRVVETFK</sequence>
<dbReference type="Proteomes" id="UP000694941">
    <property type="component" value="Unplaced"/>
</dbReference>
<dbReference type="Gene3D" id="1.25.40.10">
    <property type="entry name" value="Tetratricopeptide repeat domain"/>
    <property type="match status" value="1"/>
</dbReference>
<reference evidence="2" key="1">
    <citation type="submission" date="2025-08" db="UniProtKB">
        <authorList>
            <consortium name="RefSeq"/>
        </authorList>
    </citation>
    <scope>IDENTIFICATION</scope>
    <source>
        <tissue evidence="2">Muscle</tissue>
    </source>
</reference>
<protein>
    <submittedName>
        <fullName evidence="2">Uncharacterized protein LOC106462854</fullName>
    </submittedName>
</protein>
<dbReference type="RefSeq" id="XP_013778271.1">
    <property type="nucleotide sequence ID" value="XM_013922817.2"/>
</dbReference>
<dbReference type="SUPFAM" id="SSF48452">
    <property type="entry name" value="TPR-like"/>
    <property type="match status" value="1"/>
</dbReference>
<evidence type="ECO:0000313" key="1">
    <source>
        <dbReference type="Proteomes" id="UP000694941"/>
    </source>
</evidence>
<organism evidence="1 2">
    <name type="scientific">Limulus polyphemus</name>
    <name type="common">Atlantic horseshoe crab</name>
    <dbReference type="NCBI Taxonomy" id="6850"/>
    <lineage>
        <taxon>Eukaryota</taxon>
        <taxon>Metazoa</taxon>
        <taxon>Ecdysozoa</taxon>
        <taxon>Arthropoda</taxon>
        <taxon>Chelicerata</taxon>
        <taxon>Merostomata</taxon>
        <taxon>Xiphosura</taxon>
        <taxon>Limulidae</taxon>
        <taxon>Limulus</taxon>
    </lineage>
</organism>
<accession>A0ABM1BAS9</accession>
<gene>
    <name evidence="2" type="primary">LOC106462854</name>
</gene>
<keyword evidence="1" id="KW-1185">Reference proteome</keyword>
<dbReference type="GeneID" id="106462854"/>
<proteinExistence type="predicted"/>